<dbReference type="PANTHER" id="PTHR12965">
    <property type="entry name" value="VACUOLAR PROTEIN SORTING 54"/>
    <property type="match status" value="1"/>
</dbReference>
<comment type="caution">
    <text evidence="9">The sequence shown here is derived from an EMBL/GenBank/DDBJ whole genome shotgun (WGS) entry which is preliminary data.</text>
</comment>
<keyword evidence="4" id="KW-0653">Protein transport</keyword>
<evidence type="ECO:0000313" key="9">
    <source>
        <dbReference type="EMBL" id="KAJ8601853.1"/>
    </source>
</evidence>
<feature type="region of interest" description="Disordered" evidence="7">
    <location>
        <begin position="401"/>
        <end position="421"/>
    </location>
</feature>
<dbReference type="Pfam" id="PF07928">
    <property type="entry name" value="Vps54"/>
    <property type="match status" value="1"/>
</dbReference>
<accession>A0AAD7UDQ1</accession>
<dbReference type="AlphaFoldDB" id="A0AAD7UDQ1"/>
<keyword evidence="5" id="KW-0333">Golgi apparatus</keyword>
<dbReference type="GO" id="GO:0019905">
    <property type="term" value="F:syntaxin binding"/>
    <property type="evidence" value="ECO:0007669"/>
    <property type="project" value="TreeGrafter"/>
</dbReference>
<comment type="similarity">
    <text evidence="2">Belongs to the VPS54 family.</text>
</comment>
<dbReference type="GO" id="GO:0005829">
    <property type="term" value="C:cytosol"/>
    <property type="evidence" value="ECO:0007669"/>
    <property type="project" value="GOC"/>
</dbReference>
<evidence type="ECO:0000256" key="5">
    <source>
        <dbReference type="ARBA" id="ARBA00023034"/>
    </source>
</evidence>
<feature type="compositionally biased region" description="Low complexity" evidence="7">
    <location>
        <begin position="58"/>
        <end position="67"/>
    </location>
</feature>
<evidence type="ECO:0000313" key="10">
    <source>
        <dbReference type="Proteomes" id="UP001230188"/>
    </source>
</evidence>
<evidence type="ECO:0000256" key="2">
    <source>
        <dbReference type="ARBA" id="ARBA00009150"/>
    </source>
</evidence>
<organism evidence="9 10">
    <name type="scientific">Chrysophaeum taylorii</name>
    <dbReference type="NCBI Taxonomy" id="2483200"/>
    <lineage>
        <taxon>Eukaryota</taxon>
        <taxon>Sar</taxon>
        <taxon>Stramenopiles</taxon>
        <taxon>Ochrophyta</taxon>
        <taxon>Pelagophyceae</taxon>
        <taxon>Pelagomonadales</taxon>
        <taxon>Pelagomonadaceae</taxon>
        <taxon>Chrysophaeum</taxon>
    </lineage>
</organism>
<feature type="region of interest" description="Disordered" evidence="7">
    <location>
        <begin position="318"/>
        <end position="349"/>
    </location>
</feature>
<evidence type="ECO:0000256" key="1">
    <source>
        <dbReference type="ARBA" id="ARBA00004601"/>
    </source>
</evidence>
<comment type="subcellular location">
    <subcellularLocation>
        <location evidence="1">Golgi apparatus</location>
        <location evidence="1">trans-Golgi network</location>
    </subcellularLocation>
</comment>
<protein>
    <recommendedName>
        <fullName evidence="8">Vacuolar protein sorting-associated protein 54 C-terminal domain-containing protein</fullName>
    </recommendedName>
</protein>
<dbReference type="GO" id="GO:0042147">
    <property type="term" value="P:retrograde transport, endosome to Golgi"/>
    <property type="evidence" value="ECO:0007669"/>
    <property type="project" value="InterPro"/>
</dbReference>
<proteinExistence type="inferred from homology"/>
<feature type="region of interest" description="Disordered" evidence="7">
    <location>
        <begin position="54"/>
        <end position="79"/>
    </location>
</feature>
<evidence type="ECO:0000259" key="8">
    <source>
        <dbReference type="Pfam" id="PF07928"/>
    </source>
</evidence>
<feature type="compositionally biased region" description="Acidic residues" evidence="7">
    <location>
        <begin position="404"/>
        <end position="414"/>
    </location>
</feature>
<dbReference type="GO" id="GO:0000938">
    <property type="term" value="C:GARP complex"/>
    <property type="evidence" value="ECO:0007669"/>
    <property type="project" value="InterPro"/>
</dbReference>
<dbReference type="Proteomes" id="UP001230188">
    <property type="component" value="Unassembled WGS sequence"/>
</dbReference>
<keyword evidence="6" id="KW-0175">Coiled coil</keyword>
<dbReference type="GO" id="GO:0006896">
    <property type="term" value="P:Golgi to vacuole transport"/>
    <property type="evidence" value="ECO:0007669"/>
    <property type="project" value="TreeGrafter"/>
</dbReference>
<feature type="domain" description="Vacuolar protein sorting-associated protein 54 C-terminal" evidence="8">
    <location>
        <begin position="602"/>
        <end position="731"/>
    </location>
</feature>
<gene>
    <name evidence="9" type="ORF">CTAYLR_002659</name>
</gene>
<evidence type="ECO:0000256" key="7">
    <source>
        <dbReference type="SAM" id="MobiDB-lite"/>
    </source>
</evidence>
<reference evidence="9" key="1">
    <citation type="submission" date="2023-01" db="EMBL/GenBank/DDBJ databases">
        <title>Metagenome sequencing of chrysophaentin producing Chrysophaeum taylorii.</title>
        <authorList>
            <person name="Davison J."/>
            <person name="Bewley C."/>
        </authorList>
    </citation>
    <scope>NUCLEOTIDE SEQUENCE</scope>
    <source>
        <strain evidence="9">NIES-1699</strain>
    </source>
</reference>
<dbReference type="PANTHER" id="PTHR12965:SF0">
    <property type="entry name" value="VACUOLAR PROTEIN SORTING-ASSOCIATED PROTEIN 54"/>
    <property type="match status" value="1"/>
</dbReference>
<sequence>MRALYERFLSNRESRETGEPSVVLEANADGVPRLFFSEGFALQSASVAFERLDAQRTPSPGGSSPGPLSQFEDEDENEQAEREEVVLGSYLDTVEGALVGQLNRSSDDFFQALTNFQDLSDQVSATVSMVRRLRSRIRSMRCDAVRGVLRVPRLACRQTNLISLQSKLVAMREVKQTCDKVHAAMLAEDYASTVGKIAAAKKTISDHLRDVRSLSHVAKRLDQFYELAISYMGSRWVNFAVASTWTTTRQDNKDERRRLSFSAAETPILELSGGVVAPLVEGLTRSGRMPHILTKFQQRCEEEAREIVNTVVLEYRAAAPTDDGGGGNDEGNARRSGSAPPLQQHQQNGDVSAARLNALSASAFQGCFETCLDHLFTNALAAIALHNFLRDYLDLAAAARDASPNDDDDDDDDGGGGGGGVFAEARARAPAVIRAHLQELKDDDLTTADGLAARSARATRSVAEASCKRMARLIALREEATSKSKLADLKKLWDVGSDFADAVDAATRSRAAASLRRALAVQSKAFLERQHARHKNELVTTLDSEKWQQVDVTPERQRALDRLATGLGSTGGPDAVVVSARELPPTHGRPRKELRGAMVDATSYKVVWSAVRLFEMVDAKLAVANSLPGLAADVVAKLVDLLRFFEARTRQLVLFAGALQSSAQLRTITARQLGLASQCLSLVIALAPHVRAAVAERLDVPSLLADLDAVARDYLDHHNKILSKFVAIIGDKLVEAARSLPKTNWDDSRHHNQAPTDDRRSQFVVDVAKNVVNMHAVLAKLLPREQLQEVFTNIYDLLATKVPHLFEAVNPEMPHGRKRVADDLKYLVSNVAKLDVQATNLKRLDMFIDAKYVSRNKQQA</sequence>
<dbReference type="EMBL" id="JAQMWT010000398">
    <property type="protein sequence ID" value="KAJ8601853.1"/>
    <property type="molecule type" value="Genomic_DNA"/>
</dbReference>
<name>A0AAD7UDQ1_9STRA</name>
<evidence type="ECO:0000256" key="6">
    <source>
        <dbReference type="ARBA" id="ARBA00023054"/>
    </source>
</evidence>
<evidence type="ECO:0000256" key="3">
    <source>
        <dbReference type="ARBA" id="ARBA00022448"/>
    </source>
</evidence>
<evidence type="ECO:0000256" key="4">
    <source>
        <dbReference type="ARBA" id="ARBA00022927"/>
    </source>
</evidence>
<keyword evidence="10" id="KW-1185">Reference proteome</keyword>
<dbReference type="InterPro" id="IPR039745">
    <property type="entry name" value="Vps54"/>
</dbReference>
<keyword evidence="3" id="KW-0813">Transport</keyword>
<dbReference type="GO" id="GO:0015031">
    <property type="term" value="P:protein transport"/>
    <property type="evidence" value="ECO:0007669"/>
    <property type="project" value="UniProtKB-KW"/>
</dbReference>
<dbReference type="InterPro" id="IPR012501">
    <property type="entry name" value="Vps54_C"/>
</dbReference>